<gene>
    <name evidence="2" type="ORF">FHS68_001754</name>
</gene>
<dbReference type="SMART" id="SM00749">
    <property type="entry name" value="BON"/>
    <property type="match status" value="3"/>
</dbReference>
<protein>
    <submittedName>
        <fullName evidence="2">Osmotically-inducible protein OsmY</fullName>
    </submittedName>
</protein>
<evidence type="ECO:0000313" key="2">
    <source>
        <dbReference type="EMBL" id="NIJ52584.1"/>
    </source>
</evidence>
<dbReference type="PANTHER" id="PTHR34606">
    <property type="entry name" value="BON DOMAIN-CONTAINING PROTEIN"/>
    <property type="match status" value="1"/>
</dbReference>
<feature type="domain" description="BON" evidence="1">
    <location>
        <begin position="79"/>
        <end position="147"/>
    </location>
</feature>
<evidence type="ECO:0000259" key="1">
    <source>
        <dbReference type="PROSITE" id="PS50914"/>
    </source>
</evidence>
<dbReference type="RefSeq" id="WP_167269148.1">
    <property type="nucleotide sequence ID" value="NZ_JAASQJ010000002.1"/>
</dbReference>
<accession>A0ABX0UKP8</accession>
<feature type="domain" description="BON" evidence="1">
    <location>
        <begin position="150"/>
        <end position="218"/>
    </location>
</feature>
<proteinExistence type="predicted"/>
<evidence type="ECO:0000313" key="3">
    <source>
        <dbReference type="Proteomes" id="UP001179181"/>
    </source>
</evidence>
<reference evidence="2 3" key="1">
    <citation type="submission" date="2020-03" db="EMBL/GenBank/DDBJ databases">
        <title>Genomic Encyclopedia of Type Strains, Phase IV (KMG-IV): sequencing the most valuable type-strain genomes for metagenomic binning, comparative biology and taxonomic classification.</title>
        <authorList>
            <person name="Goeker M."/>
        </authorList>
    </citation>
    <scope>NUCLEOTIDE SEQUENCE [LARGE SCALE GENOMIC DNA]</scope>
    <source>
        <strain evidence="2 3">DSM 102865</strain>
    </source>
</reference>
<dbReference type="EMBL" id="JAASQJ010000002">
    <property type="protein sequence ID" value="NIJ52584.1"/>
    <property type="molecule type" value="Genomic_DNA"/>
</dbReference>
<dbReference type="InterPro" id="IPR051686">
    <property type="entry name" value="Lipoprotein_DolP"/>
</dbReference>
<dbReference type="InterPro" id="IPR014004">
    <property type="entry name" value="Transpt-assoc_nodulatn_dom_bac"/>
</dbReference>
<dbReference type="PANTHER" id="PTHR34606:SF15">
    <property type="entry name" value="BON DOMAIN-CONTAINING PROTEIN"/>
    <property type="match status" value="1"/>
</dbReference>
<dbReference type="Pfam" id="PF04972">
    <property type="entry name" value="BON"/>
    <property type="match status" value="3"/>
</dbReference>
<dbReference type="Gene3D" id="3.30.1340.30">
    <property type="match status" value="3"/>
</dbReference>
<dbReference type="InterPro" id="IPR007055">
    <property type="entry name" value="BON_dom"/>
</dbReference>
<dbReference type="PROSITE" id="PS50914">
    <property type="entry name" value="BON"/>
    <property type="match status" value="3"/>
</dbReference>
<sequence>MKTNEELQKDVQDAIKWEPLLKAAEIGVTAKDGVITLSGTVDSYAKKSEAEDAAKQVIGVKAVVEQIELKTFSNLYNRDDNDLANEVLNAYKWNWEIPEDKVKVKVENGWITLEGEVQWNYQKEAAARLIKKLVGIRGVSNRITIKSEAHDEIEKMAIESALARNWSIKEQDIHVNVSHNKVILTGTVGSLYEKIEAERQAWKAPGVEIVDNDIVVEYDYSLVD</sequence>
<name>A0ABX0UKP8_9BACT</name>
<comment type="caution">
    <text evidence="2">The sequence shown here is derived from an EMBL/GenBank/DDBJ whole genome shotgun (WGS) entry which is preliminary data.</text>
</comment>
<dbReference type="Proteomes" id="UP001179181">
    <property type="component" value="Unassembled WGS sequence"/>
</dbReference>
<organism evidence="2 3">
    <name type="scientific">Dyadobacter arcticus</name>
    <dbReference type="NCBI Taxonomy" id="1078754"/>
    <lineage>
        <taxon>Bacteria</taxon>
        <taxon>Pseudomonadati</taxon>
        <taxon>Bacteroidota</taxon>
        <taxon>Cytophagia</taxon>
        <taxon>Cytophagales</taxon>
        <taxon>Spirosomataceae</taxon>
        <taxon>Dyadobacter</taxon>
    </lineage>
</organism>
<keyword evidence="3" id="KW-1185">Reference proteome</keyword>
<feature type="domain" description="BON" evidence="1">
    <location>
        <begin position="3"/>
        <end position="71"/>
    </location>
</feature>